<dbReference type="PANTHER" id="PTHR43056:SF5">
    <property type="entry name" value="PEPTIDASE S9 PROLYL OLIGOPEPTIDASE CATALYTIC DOMAIN-CONTAINING PROTEIN"/>
    <property type="match status" value="1"/>
</dbReference>
<evidence type="ECO:0000259" key="1">
    <source>
        <dbReference type="Pfam" id="PF00326"/>
    </source>
</evidence>
<dbReference type="EMBL" id="VKKG01000001">
    <property type="protein sequence ID" value="TRY19471.1"/>
    <property type="molecule type" value="Genomic_DNA"/>
</dbReference>
<feature type="domain" description="Peptidase S9 prolyl oligopeptidase catalytic" evidence="1">
    <location>
        <begin position="390"/>
        <end position="597"/>
    </location>
</feature>
<accession>A0A553K446</accession>
<dbReference type="Pfam" id="PF00326">
    <property type="entry name" value="Peptidase_S9"/>
    <property type="match status" value="1"/>
</dbReference>
<dbReference type="InterPro" id="IPR029058">
    <property type="entry name" value="AB_hydrolase_fold"/>
</dbReference>
<proteinExistence type="predicted"/>
<dbReference type="Proteomes" id="UP000317638">
    <property type="component" value="Unassembled WGS sequence"/>
</dbReference>
<dbReference type="AlphaFoldDB" id="A0A553K446"/>
<dbReference type="GO" id="GO:0006508">
    <property type="term" value="P:proteolysis"/>
    <property type="evidence" value="ECO:0007669"/>
    <property type="project" value="InterPro"/>
</dbReference>
<sequence length="613" mass="66497">MSAQISIDEALTGTDQIRQVRASASGVHWLASIATEDNRTTIRRFHAGGTTDLTPEANVRSRVMEYGGGAYDVAEDLVVWVDDTTKRLWLLEGEARRPLTPSQERFRFGGLHLAPHRRIVVAVREDHAAAPEPRTEIVALDLDGDNEDGGRVLVTGADFYAGPVVKGHRLAWFQWMHPNMSWDSSEVMLGSLDDPSEIQVVAGGDGTSAQHPLWLQTALAWTSDMSGYWNWYHGNQERHTHFAVERDCDIPTWVLDAPPACVVNDDLVATVEIADGAGALTLWQPSTGGITRLLPGTSFIESIASIDEDLYVIAGWARRPQSLVHISPDGLVDEIVGGDPLPGAVAPQARWSEGEAGPVHSWFYAPAEALSPPLLVKTHGGPTSAARADYDREIQFWVSRGFAVLDVNYSGSTGFGRAYRDRLKGRWGLLDVSDVVAAVGEITAAGLADPARVAIMGGSAGGYTTLQSLVTTDVFAAGMSSYGIGDLRTLATDTHKAESRYPDSLVGPWPEAEETYLARSPITQLENLSTPMLILQGMDDKVVPPNQAFDMAEAVRAKGQPLALVTFEGEGHGFRSMAARRTALESKVSFLQQVFGMEHSTDVPRLEIENLPQ</sequence>
<dbReference type="OrthoDB" id="128799at2"/>
<keyword evidence="3" id="KW-1185">Reference proteome</keyword>
<dbReference type="RefSeq" id="WP_143936560.1">
    <property type="nucleotide sequence ID" value="NZ_VKKG01000001.1"/>
</dbReference>
<dbReference type="SUPFAM" id="SSF53474">
    <property type="entry name" value="alpha/beta-Hydrolases"/>
    <property type="match status" value="1"/>
</dbReference>
<name>A0A553K446_9ACTN</name>
<reference evidence="2 3" key="1">
    <citation type="submission" date="2019-07" db="EMBL/GenBank/DDBJ databases">
        <authorList>
            <person name="Zhou L.-Y."/>
        </authorList>
    </citation>
    <scope>NUCLEOTIDE SEQUENCE [LARGE SCALE GENOMIC DNA]</scope>
    <source>
        <strain evidence="2 3">YIM 101269</strain>
    </source>
</reference>
<dbReference type="SUPFAM" id="SSF69304">
    <property type="entry name" value="Tricorn protease N-terminal domain"/>
    <property type="match status" value="1"/>
</dbReference>
<dbReference type="PANTHER" id="PTHR43056">
    <property type="entry name" value="PEPTIDASE S9 PROLYL OLIGOPEPTIDASE"/>
    <property type="match status" value="1"/>
</dbReference>
<dbReference type="InterPro" id="IPR050585">
    <property type="entry name" value="Xaa-Pro_dipeptidyl-ppase/CocE"/>
</dbReference>
<evidence type="ECO:0000313" key="2">
    <source>
        <dbReference type="EMBL" id="TRY19471.1"/>
    </source>
</evidence>
<evidence type="ECO:0000313" key="3">
    <source>
        <dbReference type="Proteomes" id="UP000317638"/>
    </source>
</evidence>
<protein>
    <submittedName>
        <fullName evidence="2">S9 family peptidase</fullName>
    </submittedName>
</protein>
<gene>
    <name evidence="2" type="ORF">FOJ82_00740</name>
</gene>
<dbReference type="Gene3D" id="3.40.50.1820">
    <property type="entry name" value="alpha/beta hydrolase"/>
    <property type="match status" value="1"/>
</dbReference>
<organism evidence="2 3">
    <name type="scientific">Tessaracoccus rhinocerotis</name>
    <dbReference type="NCBI Taxonomy" id="1689449"/>
    <lineage>
        <taxon>Bacteria</taxon>
        <taxon>Bacillati</taxon>
        <taxon>Actinomycetota</taxon>
        <taxon>Actinomycetes</taxon>
        <taxon>Propionibacteriales</taxon>
        <taxon>Propionibacteriaceae</taxon>
        <taxon>Tessaracoccus</taxon>
    </lineage>
</organism>
<dbReference type="InterPro" id="IPR001375">
    <property type="entry name" value="Peptidase_S9_cat"/>
</dbReference>
<comment type="caution">
    <text evidence="2">The sequence shown here is derived from an EMBL/GenBank/DDBJ whole genome shotgun (WGS) entry which is preliminary data.</text>
</comment>
<dbReference type="GO" id="GO:0008236">
    <property type="term" value="F:serine-type peptidase activity"/>
    <property type="evidence" value="ECO:0007669"/>
    <property type="project" value="InterPro"/>
</dbReference>